<dbReference type="InterPro" id="IPR048147">
    <property type="entry name" value="CBO0543-like"/>
</dbReference>
<dbReference type="NCBIfam" id="NF041644">
    <property type="entry name" value="CBO0543_fam"/>
    <property type="match status" value="1"/>
</dbReference>
<evidence type="ECO:0000256" key="1">
    <source>
        <dbReference type="SAM" id="Phobius"/>
    </source>
</evidence>
<dbReference type="RefSeq" id="WP_093131789.1">
    <property type="nucleotide sequence ID" value="NZ_FOHJ01000002.1"/>
</dbReference>
<feature type="transmembrane region" description="Helical" evidence="1">
    <location>
        <begin position="123"/>
        <end position="142"/>
    </location>
</feature>
<name>A0A1I0A9V3_9BACI</name>
<feature type="transmembrane region" description="Helical" evidence="1">
    <location>
        <begin position="98"/>
        <end position="116"/>
    </location>
</feature>
<protein>
    <submittedName>
        <fullName evidence="2">Uncharacterized protein</fullName>
    </submittedName>
</protein>
<gene>
    <name evidence="2" type="ORF">SAMN05421676_10286</name>
</gene>
<feature type="transmembrane region" description="Helical" evidence="1">
    <location>
        <begin position="32"/>
        <end position="49"/>
    </location>
</feature>
<keyword evidence="3" id="KW-1185">Reference proteome</keyword>
<keyword evidence="1" id="KW-1133">Transmembrane helix</keyword>
<evidence type="ECO:0000313" key="2">
    <source>
        <dbReference type="EMBL" id="SES90957.1"/>
    </source>
</evidence>
<dbReference type="AlphaFoldDB" id="A0A1I0A9V3"/>
<feature type="transmembrane region" description="Helical" evidence="1">
    <location>
        <begin position="154"/>
        <end position="176"/>
    </location>
</feature>
<keyword evidence="1" id="KW-0472">Membrane</keyword>
<organism evidence="2 3">
    <name type="scientific">Salinibacillus kushneri</name>
    <dbReference type="NCBI Taxonomy" id="237682"/>
    <lineage>
        <taxon>Bacteria</taxon>
        <taxon>Bacillati</taxon>
        <taxon>Bacillota</taxon>
        <taxon>Bacilli</taxon>
        <taxon>Bacillales</taxon>
        <taxon>Bacillaceae</taxon>
        <taxon>Salinibacillus</taxon>
    </lineage>
</organism>
<keyword evidence="1" id="KW-0812">Transmembrane</keyword>
<dbReference type="Proteomes" id="UP000199095">
    <property type="component" value="Unassembled WGS sequence"/>
</dbReference>
<dbReference type="OrthoDB" id="1679483at2"/>
<proteinExistence type="predicted"/>
<accession>A0A1I0A9V3</accession>
<evidence type="ECO:0000313" key="3">
    <source>
        <dbReference type="Proteomes" id="UP000199095"/>
    </source>
</evidence>
<sequence>MSYPSFDEILNLQYKLTDFRLQYWVEHDLFTWQWWLLAIMLILPWFLWYKIIPKERKAEVLSYGLLLGLLTSQMDEVGITSGAWAYPYQLTQLNRGLNPYNFALIPVFYMIVYYYYPKWKHFIIGNVVIAILATFVVEPILISMGIYKLLHWKLIYSFPIYILLPIVFRIFHYYLIEQHKMETKKSTKPT</sequence>
<feature type="transmembrane region" description="Helical" evidence="1">
    <location>
        <begin position="61"/>
        <end position="86"/>
    </location>
</feature>
<reference evidence="3" key="1">
    <citation type="submission" date="2016-10" db="EMBL/GenBank/DDBJ databases">
        <authorList>
            <person name="Varghese N."/>
            <person name="Submissions S."/>
        </authorList>
    </citation>
    <scope>NUCLEOTIDE SEQUENCE [LARGE SCALE GENOMIC DNA]</scope>
    <source>
        <strain evidence="3">CGMCC 1.3566</strain>
    </source>
</reference>
<dbReference type="EMBL" id="FOHJ01000002">
    <property type="protein sequence ID" value="SES90957.1"/>
    <property type="molecule type" value="Genomic_DNA"/>
</dbReference>